<dbReference type="EMBL" id="CAXAQS010000256">
    <property type="protein sequence ID" value="CAK9250859.1"/>
    <property type="molecule type" value="Genomic_DNA"/>
</dbReference>
<reference evidence="3" key="1">
    <citation type="submission" date="2024-02" db="EMBL/GenBank/DDBJ databases">
        <authorList>
            <consortium name="ELIXIR-Norway"/>
            <consortium name="Elixir Norway"/>
        </authorList>
    </citation>
    <scope>NUCLEOTIDE SEQUENCE</scope>
</reference>
<evidence type="ECO:0000259" key="1">
    <source>
        <dbReference type="Pfam" id="PF02607"/>
    </source>
</evidence>
<evidence type="ECO:0008006" key="5">
    <source>
        <dbReference type="Google" id="ProtNLM"/>
    </source>
</evidence>
<dbReference type="InterPro" id="IPR003759">
    <property type="entry name" value="Cbl-bd_cap"/>
</dbReference>
<comment type="caution">
    <text evidence="3">The sequence shown here is derived from an EMBL/GenBank/DDBJ whole genome shotgun (WGS) entry which is preliminary data.</text>
</comment>
<dbReference type="Pfam" id="PF13411">
    <property type="entry name" value="MerR_1"/>
    <property type="match status" value="1"/>
</dbReference>
<dbReference type="Pfam" id="PF02607">
    <property type="entry name" value="B12-binding_2"/>
    <property type="match status" value="1"/>
</dbReference>
<accession>A0ABP0V8Z3</accession>
<proteinExistence type="predicted"/>
<dbReference type="InterPro" id="IPR000551">
    <property type="entry name" value="MerR-type_HTH_dom"/>
</dbReference>
<protein>
    <recommendedName>
        <fullName evidence="5">MerR family transcriptional regulator</fullName>
    </recommendedName>
</protein>
<dbReference type="InterPro" id="IPR036724">
    <property type="entry name" value="Cobalamin-bd_sf"/>
</dbReference>
<dbReference type="Gene3D" id="3.40.50.280">
    <property type="entry name" value="Cobalamin-binding domain"/>
    <property type="match status" value="1"/>
</dbReference>
<sequence>MWEQRYAFITPLRTETNIRYYSDEQLKMMLNVALLHRHGHKISKIAEMGPEIIRQHVLQLIDDPAHTDGLLDGLIHAMVDFDEGRFEKSLNTAILKVGFAHTFEQIILPFLQRTGLLWTTGLINPMQEHFISNLIRRKLCVAIDQQHTTPDAKTRKFVLFLPEGEWHELMLLYTDYALRSRNHQVIYLGASVPLDDIFAMNNTFQPDYLVSFLTAPLPIISTQDFINKLSEANPGLSILIGGRQAADSAISLPHNVNFISSLGHLLETVNNSPTMKQSA</sequence>
<evidence type="ECO:0000259" key="2">
    <source>
        <dbReference type="Pfam" id="PF13411"/>
    </source>
</evidence>
<organism evidence="3 4">
    <name type="scientific">Sphagnum jensenii</name>
    <dbReference type="NCBI Taxonomy" id="128206"/>
    <lineage>
        <taxon>Eukaryota</taxon>
        <taxon>Viridiplantae</taxon>
        <taxon>Streptophyta</taxon>
        <taxon>Embryophyta</taxon>
        <taxon>Bryophyta</taxon>
        <taxon>Sphagnophytina</taxon>
        <taxon>Sphagnopsida</taxon>
        <taxon>Sphagnales</taxon>
        <taxon>Sphagnaceae</taxon>
        <taxon>Sphagnum</taxon>
    </lineage>
</organism>
<dbReference type="Proteomes" id="UP001497444">
    <property type="component" value="Unassembled WGS sequence"/>
</dbReference>
<dbReference type="Gene3D" id="1.10.1660.10">
    <property type="match status" value="1"/>
</dbReference>
<evidence type="ECO:0000313" key="4">
    <source>
        <dbReference type="Proteomes" id="UP001497444"/>
    </source>
</evidence>
<dbReference type="InterPro" id="IPR036594">
    <property type="entry name" value="Meth_synthase_dom"/>
</dbReference>
<keyword evidence="4" id="KW-1185">Reference proteome</keyword>
<evidence type="ECO:0000313" key="3">
    <source>
        <dbReference type="EMBL" id="CAK9250859.1"/>
    </source>
</evidence>
<feature type="domain" description="B12-binding N-terminal" evidence="1">
    <location>
        <begin position="70"/>
        <end position="139"/>
    </location>
</feature>
<dbReference type="Gene3D" id="1.10.1240.10">
    <property type="entry name" value="Methionine synthase domain"/>
    <property type="match status" value="1"/>
</dbReference>
<dbReference type="InterPro" id="IPR009061">
    <property type="entry name" value="DNA-bd_dom_put_sf"/>
</dbReference>
<dbReference type="SUPFAM" id="SSF46955">
    <property type="entry name" value="Putative DNA-binding domain"/>
    <property type="match status" value="1"/>
</dbReference>
<name>A0ABP0V8Z3_9BRYO</name>
<gene>
    <name evidence="3" type="ORF">CSSPJE1EN1_LOCUS26237</name>
</gene>
<feature type="domain" description="HTH merR-type" evidence="2">
    <location>
        <begin position="1"/>
        <end position="48"/>
    </location>
</feature>
<dbReference type="SUPFAM" id="SSF52242">
    <property type="entry name" value="Cobalamin (vitamin B12)-binding domain"/>
    <property type="match status" value="1"/>
</dbReference>